<dbReference type="SUPFAM" id="SSF57701">
    <property type="entry name" value="Zn2/Cys6 DNA-binding domain"/>
    <property type="match status" value="1"/>
</dbReference>
<evidence type="ECO:0000259" key="3">
    <source>
        <dbReference type="PROSITE" id="PS50048"/>
    </source>
</evidence>
<feature type="region of interest" description="Disordered" evidence="2">
    <location>
        <begin position="1"/>
        <end position="28"/>
    </location>
</feature>
<name>A0A9P5A9Q2_9HYPO</name>
<dbReference type="OrthoDB" id="2328572at2759"/>
<feature type="compositionally biased region" description="Low complexity" evidence="2">
    <location>
        <begin position="202"/>
        <end position="212"/>
    </location>
</feature>
<dbReference type="InterPro" id="IPR036864">
    <property type="entry name" value="Zn2-C6_fun-type_DNA-bd_sf"/>
</dbReference>
<feature type="domain" description="Zn(2)-C6 fungal-type" evidence="3">
    <location>
        <begin position="32"/>
        <end position="61"/>
    </location>
</feature>
<organism evidence="4 5">
    <name type="scientific">Fusarium beomiforme</name>
    <dbReference type="NCBI Taxonomy" id="44412"/>
    <lineage>
        <taxon>Eukaryota</taxon>
        <taxon>Fungi</taxon>
        <taxon>Dikarya</taxon>
        <taxon>Ascomycota</taxon>
        <taxon>Pezizomycotina</taxon>
        <taxon>Sordariomycetes</taxon>
        <taxon>Hypocreomycetidae</taxon>
        <taxon>Hypocreales</taxon>
        <taxon>Nectriaceae</taxon>
        <taxon>Fusarium</taxon>
        <taxon>Fusarium burgessii species complex</taxon>
    </lineage>
</organism>
<dbReference type="PANTHER" id="PTHR31668">
    <property type="entry name" value="GLUCOSE TRANSPORT TRANSCRIPTION REGULATOR RGT1-RELATED-RELATED"/>
    <property type="match status" value="1"/>
</dbReference>
<keyword evidence="5" id="KW-1185">Reference proteome</keyword>
<dbReference type="CDD" id="cd00067">
    <property type="entry name" value="GAL4"/>
    <property type="match status" value="1"/>
</dbReference>
<dbReference type="AlphaFoldDB" id="A0A9P5A9Q2"/>
<dbReference type="GO" id="GO:0000981">
    <property type="term" value="F:DNA-binding transcription factor activity, RNA polymerase II-specific"/>
    <property type="evidence" value="ECO:0007669"/>
    <property type="project" value="InterPro"/>
</dbReference>
<dbReference type="Gene3D" id="4.10.240.10">
    <property type="entry name" value="Zn(2)-C6 fungal-type DNA-binding domain"/>
    <property type="match status" value="1"/>
</dbReference>
<feature type="region of interest" description="Disordered" evidence="2">
    <location>
        <begin position="69"/>
        <end position="92"/>
    </location>
</feature>
<proteinExistence type="predicted"/>
<dbReference type="Pfam" id="PF00172">
    <property type="entry name" value="Zn_clus"/>
    <property type="match status" value="1"/>
</dbReference>
<dbReference type="InterPro" id="IPR001138">
    <property type="entry name" value="Zn2Cys6_DnaBD"/>
</dbReference>
<protein>
    <submittedName>
        <fullName evidence="4">C6 finger domain protein</fullName>
    </submittedName>
</protein>
<feature type="region of interest" description="Disordered" evidence="2">
    <location>
        <begin position="165"/>
        <end position="184"/>
    </location>
</feature>
<dbReference type="GO" id="GO:0008270">
    <property type="term" value="F:zinc ion binding"/>
    <property type="evidence" value="ECO:0007669"/>
    <property type="project" value="InterPro"/>
</dbReference>
<evidence type="ECO:0000313" key="4">
    <source>
        <dbReference type="EMBL" id="KAF4334012.1"/>
    </source>
</evidence>
<evidence type="ECO:0000256" key="2">
    <source>
        <dbReference type="SAM" id="MobiDB-lite"/>
    </source>
</evidence>
<keyword evidence="1" id="KW-0539">Nucleus</keyword>
<feature type="region of interest" description="Disordered" evidence="2">
    <location>
        <begin position="192"/>
        <end position="218"/>
    </location>
</feature>
<dbReference type="InterPro" id="IPR050797">
    <property type="entry name" value="Carb_Metab_Trans_Reg"/>
</dbReference>
<evidence type="ECO:0000313" key="5">
    <source>
        <dbReference type="Proteomes" id="UP000730481"/>
    </source>
</evidence>
<comment type="caution">
    <text evidence="4">The sequence shown here is derived from an EMBL/GenBank/DDBJ whole genome shotgun (WGS) entry which is preliminary data.</text>
</comment>
<evidence type="ECO:0000256" key="1">
    <source>
        <dbReference type="ARBA" id="ARBA00023242"/>
    </source>
</evidence>
<dbReference type="PROSITE" id="PS00463">
    <property type="entry name" value="ZN2_CY6_FUNGAL_1"/>
    <property type="match status" value="1"/>
</dbReference>
<dbReference type="SMART" id="SM00066">
    <property type="entry name" value="GAL4"/>
    <property type="match status" value="1"/>
</dbReference>
<sequence length="421" mass="45288">MSLPSPNSEKQPEAGFKSTRHESKTSSRSRSACDACRRSKIKCSGGNPCSTCRWSQICCHYTPGRRLGRPKGSKNKRTLLQQDTTGGIDEDRQDDAVLGNNGPVLWVTSQQLPLDTNSFNLDLDHGCDSIARFMSINGFLNPNDSLSNENSDFVDSTLSLIDPMSLNTNPSGMGQLDSTQREDAERLSNLGGVLDLDSDHGAGSSPSTGPVSPVAPPSPSCSCLPQLARLLYQLEGLRYPDGPTSADVSVDSLLRGFQTAEQPWKGFMHCSVNKTQEDHKAALLLFAISIRKVLNKSICPNTQALDEPSSELPVSIGTIKLTGEARSEILNLAVGRAMRNIIAALQHVRGSISRSTGTSAGDMDGTSLQFHGLAKAIDVVDNTNGGGQRTGLPSIHAYAQPRKETIVLLLEVLERTIECLE</sequence>
<dbReference type="PROSITE" id="PS50048">
    <property type="entry name" value="ZN2_CY6_FUNGAL_2"/>
    <property type="match status" value="1"/>
</dbReference>
<reference evidence="4" key="1">
    <citation type="journal article" date="2017" name="Mycologia">
        <title>Fusarium algeriense, sp. nov., a novel toxigenic crown rot pathogen of durum wheat from Algeria is nested in the Fusarium burgessii species complex.</title>
        <authorList>
            <person name="Laraba I."/>
            <person name="Keddad A."/>
            <person name="Boureghda H."/>
            <person name="Abdallah N."/>
            <person name="Vaughan M.M."/>
            <person name="Proctor R.H."/>
            <person name="Busman M."/>
            <person name="O'Donnell K."/>
        </authorList>
    </citation>
    <scope>NUCLEOTIDE SEQUENCE</scope>
    <source>
        <strain evidence="4">NRRL 25174</strain>
    </source>
</reference>
<gene>
    <name evidence="4" type="ORF">FBEOM_12140</name>
</gene>
<dbReference type="Proteomes" id="UP000730481">
    <property type="component" value="Unassembled WGS sequence"/>
</dbReference>
<dbReference type="EMBL" id="PVQB02000741">
    <property type="protein sequence ID" value="KAF4334012.1"/>
    <property type="molecule type" value="Genomic_DNA"/>
</dbReference>
<feature type="compositionally biased region" description="Polar residues" evidence="2">
    <location>
        <begin position="165"/>
        <end position="178"/>
    </location>
</feature>
<accession>A0A9P5A9Q2</accession>
<reference evidence="4" key="2">
    <citation type="submission" date="2020-02" db="EMBL/GenBank/DDBJ databases">
        <title>Identification and distribution of gene clusters putatively required for synthesis of sphingolipid metabolism inhibitors in phylogenetically diverse species of the filamentous fungus Fusarium.</title>
        <authorList>
            <person name="Kim H.-S."/>
            <person name="Busman M."/>
            <person name="Brown D.W."/>
            <person name="Divon H."/>
            <person name="Uhlig S."/>
            <person name="Proctor R.H."/>
        </authorList>
    </citation>
    <scope>NUCLEOTIDE SEQUENCE</scope>
    <source>
        <strain evidence="4">NRRL 25174</strain>
    </source>
</reference>